<dbReference type="PANTHER" id="PTHR22990:SF15">
    <property type="entry name" value="F-BOX ONLY PROTEIN 10"/>
    <property type="match status" value="1"/>
</dbReference>
<proteinExistence type="predicted"/>
<dbReference type="InParanoid" id="A0A517S8Z8"/>
<dbReference type="InterPro" id="IPR039448">
    <property type="entry name" value="Beta_helix"/>
</dbReference>
<dbReference type="InterPro" id="IPR011050">
    <property type="entry name" value="Pectin_lyase_fold/virulence"/>
</dbReference>
<evidence type="ECO:0000256" key="2">
    <source>
        <dbReference type="SAM" id="SignalP"/>
    </source>
</evidence>
<dbReference type="RefSeq" id="WP_197453790.1">
    <property type="nucleotide sequence ID" value="NZ_CP036271.1"/>
</dbReference>
<evidence type="ECO:0000313" key="4">
    <source>
        <dbReference type="EMBL" id="QDT52601.1"/>
    </source>
</evidence>
<dbReference type="SMART" id="SM00710">
    <property type="entry name" value="PbH1"/>
    <property type="match status" value="10"/>
</dbReference>
<keyword evidence="5" id="KW-1185">Reference proteome</keyword>
<evidence type="ECO:0000259" key="3">
    <source>
        <dbReference type="Pfam" id="PF13229"/>
    </source>
</evidence>
<dbReference type="PANTHER" id="PTHR22990">
    <property type="entry name" value="F-BOX ONLY PROTEIN"/>
    <property type="match status" value="1"/>
</dbReference>
<keyword evidence="1" id="KW-0677">Repeat</keyword>
<evidence type="ECO:0000313" key="5">
    <source>
        <dbReference type="Proteomes" id="UP000315700"/>
    </source>
</evidence>
<dbReference type="SUPFAM" id="SSF51126">
    <property type="entry name" value="Pectin lyase-like"/>
    <property type="match status" value="2"/>
</dbReference>
<keyword evidence="2" id="KW-0732">Signal</keyword>
<feature type="chain" id="PRO_5022126172" evidence="2">
    <location>
        <begin position="20"/>
        <end position="408"/>
    </location>
</feature>
<sequence precursor="true">MLRPSVLFSALLVTLPAAAQTPASTPAAVPNAVKVVASDHASLQAAADALPATGGLLVIPPGNYELKEPLRIKSADTRIEGAGPATHLINKDESGQPAVILAPADLKTNAKSKLWRVQVANLRISGSKKSGHGLYAENIEEIYLEGVSIDHNGQDGIHLKNCYEDPRITACILTYNAAVGLNIDGCHDIVVNGNQFEENQDALRCVDGFNLCMTGNNVDDHLRHGVVIENTYGSVVSGNMIEECNGTAIILDRDCYGIALSANVIAHHLEGGVDLRDAWGCTVSANNFVLAHKFGVRVSEKSGRNAITGNSFTNSYIGENKDKRPATAKTAMGIDAGGGVVIDGGSDCTITGNTFTGLPEEGIVATDASKRLIISSNVLTDCGRKLPTGKPSISTGKATEVVEVNNLK</sequence>
<dbReference type="InterPro" id="IPR006626">
    <property type="entry name" value="PbH1"/>
</dbReference>
<dbReference type="KEGG" id="ccos:Pan44_06130"/>
<dbReference type="AlphaFoldDB" id="A0A517S8Z8"/>
<reference evidence="4 5" key="1">
    <citation type="submission" date="2019-02" db="EMBL/GenBank/DDBJ databases">
        <title>Deep-cultivation of Planctomycetes and their phenomic and genomic characterization uncovers novel biology.</title>
        <authorList>
            <person name="Wiegand S."/>
            <person name="Jogler M."/>
            <person name="Boedeker C."/>
            <person name="Pinto D."/>
            <person name="Vollmers J."/>
            <person name="Rivas-Marin E."/>
            <person name="Kohn T."/>
            <person name="Peeters S.H."/>
            <person name="Heuer A."/>
            <person name="Rast P."/>
            <person name="Oberbeckmann S."/>
            <person name="Bunk B."/>
            <person name="Jeske O."/>
            <person name="Meyerdierks A."/>
            <person name="Storesund J.E."/>
            <person name="Kallscheuer N."/>
            <person name="Luecker S."/>
            <person name="Lage O.M."/>
            <person name="Pohl T."/>
            <person name="Merkel B.J."/>
            <person name="Hornburger P."/>
            <person name="Mueller R.-W."/>
            <person name="Bruemmer F."/>
            <person name="Labrenz M."/>
            <person name="Spormann A.M."/>
            <person name="Op den Camp H."/>
            <person name="Overmann J."/>
            <person name="Amann R."/>
            <person name="Jetten M.S.M."/>
            <person name="Mascher T."/>
            <person name="Medema M.H."/>
            <person name="Devos D.P."/>
            <person name="Kaster A.-K."/>
            <person name="Ovreas L."/>
            <person name="Rohde M."/>
            <person name="Galperin M.Y."/>
            <person name="Jogler C."/>
        </authorList>
    </citation>
    <scope>NUCLEOTIDE SEQUENCE [LARGE SCALE GENOMIC DNA]</scope>
    <source>
        <strain evidence="4 5">Pan44</strain>
    </source>
</reference>
<protein>
    <submittedName>
        <fullName evidence="4">Pectate lyase superfamily protein</fullName>
    </submittedName>
</protein>
<dbReference type="EMBL" id="CP036271">
    <property type="protein sequence ID" value="QDT52601.1"/>
    <property type="molecule type" value="Genomic_DNA"/>
</dbReference>
<dbReference type="Gene3D" id="2.160.20.10">
    <property type="entry name" value="Single-stranded right-handed beta-helix, Pectin lyase-like"/>
    <property type="match status" value="2"/>
</dbReference>
<organism evidence="4 5">
    <name type="scientific">Caulifigura coniformis</name>
    <dbReference type="NCBI Taxonomy" id="2527983"/>
    <lineage>
        <taxon>Bacteria</taxon>
        <taxon>Pseudomonadati</taxon>
        <taxon>Planctomycetota</taxon>
        <taxon>Planctomycetia</taxon>
        <taxon>Planctomycetales</taxon>
        <taxon>Planctomycetaceae</taxon>
        <taxon>Caulifigura</taxon>
    </lineage>
</organism>
<name>A0A517S8Z8_9PLAN</name>
<dbReference type="InterPro" id="IPR012334">
    <property type="entry name" value="Pectin_lyas_fold"/>
</dbReference>
<dbReference type="GO" id="GO:0016829">
    <property type="term" value="F:lyase activity"/>
    <property type="evidence" value="ECO:0007669"/>
    <property type="project" value="UniProtKB-KW"/>
</dbReference>
<dbReference type="Proteomes" id="UP000315700">
    <property type="component" value="Chromosome"/>
</dbReference>
<keyword evidence="4" id="KW-0456">Lyase</keyword>
<feature type="signal peptide" evidence="2">
    <location>
        <begin position="1"/>
        <end position="19"/>
    </location>
</feature>
<feature type="domain" description="Right handed beta helix" evidence="3">
    <location>
        <begin position="117"/>
        <end position="263"/>
    </location>
</feature>
<dbReference type="InterPro" id="IPR051550">
    <property type="entry name" value="SCF-Subunits/Alg-Epimerases"/>
</dbReference>
<gene>
    <name evidence="4" type="ORF">Pan44_06130</name>
</gene>
<accession>A0A517S8Z8</accession>
<evidence type="ECO:0000256" key="1">
    <source>
        <dbReference type="ARBA" id="ARBA00022737"/>
    </source>
</evidence>
<dbReference type="Pfam" id="PF13229">
    <property type="entry name" value="Beta_helix"/>
    <property type="match status" value="1"/>
</dbReference>